<evidence type="ECO:0000259" key="1">
    <source>
        <dbReference type="Pfam" id="PF12680"/>
    </source>
</evidence>
<dbReference type="InterPro" id="IPR032710">
    <property type="entry name" value="NTF2-like_dom_sf"/>
</dbReference>
<dbReference type="SUPFAM" id="SSF54427">
    <property type="entry name" value="NTF2-like"/>
    <property type="match status" value="1"/>
</dbReference>
<dbReference type="EMBL" id="VFWZ01000001">
    <property type="protein sequence ID" value="TPN88782.1"/>
    <property type="molecule type" value="Genomic_DNA"/>
</dbReference>
<comment type="caution">
    <text evidence="2">The sequence shown here is derived from an EMBL/GenBank/DDBJ whole genome shotgun (WGS) entry which is preliminary data.</text>
</comment>
<dbReference type="InterPro" id="IPR037401">
    <property type="entry name" value="SnoaL-like"/>
</dbReference>
<sequence length="135" mass="15705">MSKTAKDIIKSFYENDIIHNIDSLSEYLHPEIELFWNSSFGFHKKDFKGIKAMFEDMAASFEGLRCEISHLIADGNKVSVRYTYFARTIEAPDKEETLAHFITIWELQDDKLYKGYQISQQGDNTPESMMSFISK</sequence>
<dbReference type="Pfam" id="PF12680">
    <property type="entry name" value="SnoaL_2"/>
    <property type="match status" value="1"/>
</dbReference>
<accession>A0A504JJ43</accession>
<feature type="domain" description="SnoaL-like" evidence="1">
    <location>
        <begin position="19"/>
        <end position="112"/>
    </location>
</feature>
<name>A0A504JJ43_9FLAO</name>
<dbReference type="Gene3D" id="3.10.450.50">
    <property type="match status" value="1"/>
</dbReference>
<keyword evidence="3" id="KW-1185">Reference proteome</keyword>
<protein>
    <submittedName>
        <fullName evidence="2">Nuclear transport factor 2 family protein</fullName>
    </submittedName>
</protein>
<gene>
    <name evidence="2" type="ORF">FHK87_00790</name>
</gene>
<dbReference type="RefSeq" id="WP_140588631.1">
    <property type="nucleotide sequence ID" value="NZ_VFWZ01000001.1"/>
</dbReference>
<organism evidence="2 3">
    <name type="scientific">Aquimarina algicola</name>
    <dbReference type="NCBI Taxonomy" id="2589995"/>
    <lineage>
        <taxon>Bacteria</taxon>
        <taxon>Pseudomonadati</taxon>
        <taxon>Bacteroidota</taxon>
        <taxon>Flavobacteriia</taxon>
        <taxon>Flavobacteriales</taxon>
        <taxon>Flavobacteriaceae</taxon>
        <taxon>Aquimarina</taxon>
    </lineage>
</organism>
<dbReference type="Proteomes" id="UP000315540">
    <property type="component" value="Unassembled WGS sequence"/>
</dbReference>
<dbReference type="AlphaFoldDB" id="A0A504JJ43"/>
<evidence type="ECO:0000313" key="3">
    <source>
        <dbReference type="Proteomes" id="UP000315540"/>
    </source>
</evidence>
<evidence type="ECO:0000313" key="2">
    <source>
        <dbReference type="EMBL" id="TPN88782.1"/>
    </source>
</evidence>
<reference evidence="2 3" key="1">
    <citation type="submission" date="2019-06" db="EMBL/GenBank/DDBJ databases">
        <authorList>
            <person name="Meng X."/>
        </authorList>
    </citation>
    <scope>NUCLEOTIDE SEQUENCE [LARGE SCALE GENOMIC DNA]</scope>
    <source>
        <strain evidence="2 3">M625</strain>
    </source>
</reference>
<proteinExistence type="predicted"/>
<dbReference type="OrthoDB" id="1452256at2"/>